<dbReference type="PANTHER" id="PTHR33835">
    <property type="entry name" value="YALI0C07656P"/>
    <property type="match status" value="1"/>
</dbReference>
<dbReference type="PANTHER" id="PTHR33835:SF1">
    <property type="entry name" value="METALLO-BETA-LACTAMASE DOMAIN-CONTAINING PROTEIN"/>
    <property type="match status" value="1"/>
</dbReference>
<accession>A0A3N4LN13</accession>
<reference evidence="1 2" key="1">
    <citation type="journal article" date="2018" name="Nat. Ecol. Evol.">
        <title>Pezizomycetes genomes reveal the molecular basis of ectomycorrhizal truffle lifestyle.</title>
        <authorList>
            <person name="Murat C."/>
            <person name="Payen T."/>
            <person name="Noel B."/>
            <person name="Kuo A."/>
            <person name="Morin E."/>
            <person name="Chen J."/>
            <person name="Kohler A."/>
            <person name="Krizsan K."/>
            <person name="Balestrini R."/>
            <person name="Da Silva C."/>
            <person name="Montanini B."/>
            <person name="Hainaut M."/>
            <person name="Levati E."/>
            <person name="Barry K.W."/>
            <person name="Belfiori B."/>
            <person name="Cichocki N."/>
            <person name="Clum A."/>
            <person name="Dockter R.B."/>
            <person name="Fauchery L."/>
            <person name="Guy J."/>
            <person name="Iotti M."/>
            <person name="Le Tacon F."/>
            <person name="Lindquist E.A."/>
            <person name="Lipzen A."/>
            <person name="Malagnac F."/>
            <person name="Mello A."/>
            <person name="Molinier V."/>
            <person name="Miyauchi S."/>
            <person name="Poulain J."/>
            <person name="Riccioni C."/>
            <person name="Rubini A."/>
            <person name="Sitrit Y."/>
            <person name="Splivallo R."/>
            <person name="Traeger S."/>
            <person name="Wang M."/>
            <person name="Zifcakova L."/>
            <person name="Wipf D."/>
            <person name="Zambonelli A."/>
            <person name="Paolocci F."/>
            <person name="Nowrousian M."/>
            <person name="Ottonello S."/>
            <person name="Baldrian P."/>
            <person name="Spatafora J.W."/>
            <person name="Henrissat B."/>
            <person name="Nagy L.G."/>
            <person name="Aury J.M."/>
            <person name="Wincker P."/>
            <person name="Grigoriev I.V."/>
            <person name="Bonfante P."/>
            <person name="Martin F.M."/>
        </authorList>
    </citation>
    <scope>NUCLEOTIDE SEQUENCE [LARGE SCALE GENOMIC DNA]</scope>
    <source>
        <strain evidence="1 2">ATCC MYA-4762</strain>
    </source>
</reference>
<dbReference type="OrthoDB" id="421671at2759"/>
<keyword evidence="2" id="KW-1185">Reference proteome</keyword>
<gene>
    <name evidence="1" type="ORF">L211DRAFT_808115</name>
</gene>
<dbReference type="InParanoid" id="A0A3N4LN13"/>
<dbReference type="InterPro" id="IPR025638">
    <property type="entry name" value="DUF4336"/>
</dbReference>
<protein>
    <recommendedName>
        <fullName evidence="3">Metallo-beta-lactamase domain-containing protein</fullName>
    </recommendedName>
</protein>
<dbReference type="AlphaFoldDB" id="A0A3N4LN13"/>
<organism evidence="1 2">
    <name type="scientific">Terfezia boudieri ATCC MYA-4762</name>
    <dbReference type="NCBI Taxonomy" id="1051890"/>
    <lineage>
        <taxon>Eukaryota</taxon>
        <taxon>Fungi</taxon>
        <taxon>Dikarya</taxon>
        <taxon>Ascomycota</taxon>
        <taxon>Pezizomycotina</taxon>
        <taxon>Pezizomycetes</taxon>
        <taxon>Pezizales</taxon>
        <taxon>Pezizaceae</taxon>
        <taxon>Terfezia</taxon>
    </lineage>
</organism>
<dbReference type="EMBL" id="ML121542">
    <property type="protein sequence ID" value="RPB24307.1"/>
    <property type="molecule type" value="Genomic_DNA"/>
</dbReference>
<proteinExistence type="predicted"/>
<evidence type="ECO:0008006" key="3">
    <source>
        <dbReference type="Google" id="ProtNLM"/>
    </source>
</evidence>
<dbReference type="Proteomes" id="UP000267821">
    <property type="component" value="Unassembled WGS sequence"/>
</dbReference>
<evidence type="ECO:0000313" key="1">
    <source>
        <dbReference type="EMBL" id="RPB24307.1"/>
    </source>
</evidence>
<dbReference type="SUPFAM" id="SSF56281">
    <property type="entry name" value="Metallo-hydrolase/oxidoreductase"/>
    <property type="match status" value="1"/>
</dbReference>
<sequence length="309" mass="34174">MATKSSPSGHTKPDDPEMVIRALTPSITIFSMPFARHGVLHFGLRCTAVRLRTGSLAIISACPLTPTVLRTLTQLAPDPANSSFPNVRYLIAPDIEHHIHLGQWKEAFPSAHILAPEGLREKRASMGFPDADTPYAHVWKGGPEKRTEAGKYGTVIPQEFKNEIDVEYFEHHDNKDVAFLHKPDGGTLIEADLWFNLPGNEQYSRTNPKVDPSSGVFTKAALCCIRGPKITRDGQVVPGSAIGHRRFAWYVLGKRNRPAYADCVRVVSGWEFKRIVPCHGDVVEDGPAGGTAKAAWNEVYAWFLDLKKT</sequence>
<dbReference type="STRING" id="1051890.A0A3N4LN13"/>
<name>A0A3N4LN13_9PEZI</name>
<evidence type="ECO:0000313" key="2">
    <source>
        <dbReference type="Proteomes" id="UP000267821"/>
    </source>
</evidence>
<dbReference type="InterPro" id="IPR036866">
    <property type="entry name" value="RibonucZ/Hydroxyglut_hydro"/>
</dbReference>